<feature type="domain" description="ABC transmembrane type-1" evidence="6">
    <location>
        <begin position="81"/>
        <end position="292"/>
    </location>
</feature>
<dbReference type="PROSITE" id="PS50928">
    <property type="entry name" value="ABC_TM1"/>
    <property type="match status" value="1"/>
</dbReference>
<evidence type="ECO:0000256" key="4">
    <source>
        <dbReference type="ARBA" id="ARBA00023136"/>
    </source>
</evidence>
<keyword evidence="3 5" id="KW-1133">Transmembrane helix</keyword>
<feature type="transmembrane region" description="Helical" evidence="5">
    <location>
        <begin position="120"/>
        <end position="141"/>
    </location>
</feature>
<dbReference type="EMBL" id="GU474912">
    <property type="protein sequence ID" value="ADI19155.1"/>
    <property type="molecule type" value="Genomic_DNA"/>
</dbReference>
<comment type="subcellular location">
    <subcellularLocation>
        <location evidence="5">Cell membrane</location>
        <topology evidence="5">Multi-pass membrane protein</topology>
    </subcellularLocation>
    <subcellularLocation>
        <location evidence="1">Membrane</location>
        <topology evidence="1">Multi-pass membrane protein</topology>
    </subcellularLocation>
</comment>
<reference evidence="7" key="1">
    <citation type="journal article" date="2011" name="Environ. Microbiol.">
        <title>Time-series analyses of Monterey Bay coastal microbial picoplankton using a 'genome proxy' microarray.</title>
        <authorList>
            <person name="Rich V.I."/>
            <person name="Pham V.D."/>
            <person name="Eppley J."/>
            <person name="Shi Y."/>
            <person name="DeLong E.F."/>
        </authorList>
    </citation>
    <scope>NUCLEOTIDE SEQUENCE</scope>
</reference>
<dbReference type="PANTHER" id="PTHR43376:SF1">
    <property type="entry name" value="OLIGOPEPTIDE TRANSPORT SYSTEM PERMEASE PROTEIN"/>
    <property type="match status" value="1"/>
</dbReference>
<dbReference type="InterPro" id="IPR035906">
    <property type="entry name" value="MetI-like_sf"/>
</dbReference>
<evidence type="ECO:0000256" key="1">
    <source>
        <dbReference type="ARBA" id="ARBA00004141"/>
    </source>
</evidence>
<dbReference type="GO" id="GO:0005886">
    <property type="term" value="C:plasma membrane"/>
    <property type="evidence" value="ECO:0007669"/>
    <property type="project" value="UniProtKB-SubCell"/>
</dbReference>
<sequence length="309" mass="34154">MPRLTGQDPVQQRIAQLEIETGGGGGGDKTDLINNYNEKFGLTKSLSEQFMSYLNDALSLDFGYSISLYPAKVADLIINALPWTIGLLLVSTIISFIVGSIIGAILAWSKKISIFKTTVPILFVFSSVPFYLLGLVLIWIFSFELSWLPLFGGFKATTIPDYSFSFFLEVIEHSILPSLSIVLAQSGFWALGMRSMMITTKGEDYISFAEAKGLKDERIFFNYAIRNAILPQVTALALSLSHIISGAILVEIVFSYPGIGSLLYQAIKSFDYFIIQGVVLILVISIAFSMLIIDLIYPLIDPRIKISNV</sequence>
<dbReference type="Gene3D" id="1.10.3720.10">
    <property type="entry name" value="MetI-like"/>
    <property type="match status" value="1"/>
</dbReference>
<dbReference type="SUPFAM" id="SSF161098">
    <property type="entry name" value="MetI-like"/>
    <property type="match status" value="1"/>
</dbReference>
<evidence type="ECO:0000256" key="2">
    <source>
        <dbReference type="ARBA" id="ARBA00022692"/>
    </source>
</evidence>
<evidence type="ECO:0000259" key="6">
    <source>
        <dbReference type="PROSITE" id="PS50928"/>
    </source>
</evidence>
<feature type="transmembrane region" description="Helical" evidence="5">
    <location>
        <begin position="233"/>
        <end position="254"/>
    </location>
</feature>
<name>E0XXL4_9DELT</name>
<dbReference type="InterPro" id="IPR000515">
    <property type="entry name" value="MetI-like"/>
</dbReference>
<dbReference type="CDD" id="cd06261">
    <property type="entry name" value="TM_PBP2"/>
    <property type="match status" value="1"/>
</dbReference>
<protein>
    <submittedName>
        <fullName evidence="7">ABC-type dipeptide/oligopeptide/nickel transport systems, permease components</fullName>
    </submittedName>
</protein>
<evidence type="ECO:0000256" key="5">
    <source>
        <dbReference type="RuleBase" id="RU363032"/>
    </source>
</evidence>
<feature type="transmembrane region" description="Helical" evidence="5">
    <location>
        <begin position="85"/>
        <end position="108"/>
    </location>
</feature>
<feature type="transmembrane region" description="Helical" evidence="5">
    <location>
        <begin position="274"/>
        <end position="297"/>
    </location>
</feature>
<evidence type="ECO:0000256" key="3">
    <source>
        <dbReference type="ARBA" id="ARBA00022989"/>
    </source>
</evidence>
<feature type="transmembrane region" description="Helical" evidence="5">
    <location>
        <begin position="170"/>
        <end position="191"/>
    </location>
</feature>
<dbReference type="GO" id="GO:0055085">
    <property type="term" value="P:transmembrane transport"/>
    <property type="evidence" value="ECO:0007669"/>
    <property type="project" value="InterPro"/>
</dbReference>
<dbReference type="PANTHER" id="PTHR43376">
    <property type="entry name" value="OLIGOPEPTIDE TRANSPORT SYSTEM PERMEASE PROTEIN"/>
    <property type="match status" value="1"/>
</dbReference>
<keyword evidence="4 5" id="KW-0472">Membrane</keyword>
<organism evidence="7">
    <name type="scientific">uncultured delta proteobacterium HF0130_05G09</name>
    <dbReference type="NCBI Taxonomy" id="710827"/>
    <lineage>
        <taxon>Bacteria</taxon>
        <taxon>Deltaproteobacteria</taxon>
        <taxon>environmental samples</taxon>
    </lineage>
</organism>
<keyword evidence="5" id="KW-0813">Transport</keyword>
<evidence type="ECO:0000313" key="7">
    <source>
        <dbReference type="EMBL" id="ADI19155.1"/>
    </source>
</evidence>
<comment type="similarity">
    <text evidence="5">Belongs to the binding-protein-dependent transport system permease family.</text>
</comment>
<dbReference type="AlphaFoldDB" id="E0XXL4"/>
<keyword evidence="2 5" id="KW-0812">Transmembrane</keyword>
<accession>E0XXL4</accession>
<proteinExistence type="inferred from homology"/>
<dbReference type="Pfam" id="PF00528">
    <property type="entry name" value="BPD_transp_1"/>
    <property type="match status" value="1"/>
</dbReference>